<dbReference type="AlphaFoldDB" id="A0A9W9DXC5"/>
<evidence type="ECO:0000313" key="1">
    <source>
        <dbReference type="EMBL" id="KAJ4488707.1"/>
    </source>
</evidence>
<reference evidence="1" key="2">
    <citation type="journal article" date="2023" name="Proc. Natl. Acad. Sci. U.S.A.">
        <title>A global phylogenomic analysis of the shiitake genus Lentinula.</title>
        <authorList>
            <person name="Sierra-Patev S."/>
            <person name="Min B."/>
            <person name="Naranjo-Ortiz M."/>
            <person name="Looney B."/>
            <person name="Konkel Z."/>
            <person name="Slot J.C."/>
            <person name="Sakamoto Y."/>
            <person name="Steenwyk J.L."/>
            <person name="Rokas A."/>
            <person name="Carro J."/>
            <person name="Camarero S."/>
            <person name="Ferreira P."/>
            <person name="Molpeceres G."/>
            <person name="Ruiz-Duenas F.J."/>
            <person name="Serrano A."/>
            <person name="Henrissat B."/>
            <person name="Drula E."/>
            <person name="Hughes K.W."/>
            <person name="Mata J.L."/>
            <person name="Ishikawa N.K."/>
            <person name="Vargas-Isla R."/>
            <person name="Ushijima S."/>
            <person name="Smith C.A."/>
            <person name="Donoghue J."/>
            <person name="Ahrendt S."/>
            <person name="Andreopoulos W."/>
            <person name="He G."/>
            <person name="LaButti K."/>
            <person name="Lipzen A."/>
            <person name="Ng V."/>
            <person name="Riley R."/>
            <person name="Sandor L."/>
            <person name="Barry K."/>
            <person name="Martinez A.T."/>
            <person name="Xiao Y."/>
            <person name="Gibbons J.G."/>
            <person name="Terashima K."/>
            <person name="Grigoriev I.V."/>
            <person name="Hibbett D."/>
        </authorList>
    </citation>
    <scope>NUCLEOTIDE SEQUENCE</scope>
    <source>
        <strain evidence="1">Sp2 HRB7682 ss15</strain>
    </source>
</reference>
<organism evidence="1 2">
    <name type="scientific">Lentinula lateritia</name>
    <dbReference type="NCBI Taxonomy" id="40482"/>
    <lineage>
        <taxon>Eukaryota</taxon>
        <taxon>Fungi</taxon>
        <taxon>Dikarya</taxon>
        <taxon>Basidiomycota</taxon>
        <taxon>Agaricomycotina</taxon>
        <taxon>Agaricomycetes</taxon>
        <taxon>Agaricomycetidae</taxon>
        <taxon>Agaricales</taxon>
        <taxon>Marasmiineae</taxon>
        <taxon>Omphalotaceae</taxon>
        <taxon>Lentinula</taxon>
    </lineage>
</organism>
<gene>
    <name evidence="1" type="ORF">C8J55DRAFT_312645</name>
</gene>
<sequence length="144" mass="16335">MFPSGIGMMCHQNEHRAWPTTFCAFSLLCTSSYAIIRTLFSIEFYDNIRRSASYLTGVYIGSANSLFMQRNGPEPASPLICFLPNRRVCSPSSFRSLEIVLVYVFQRRGSLSKTFGPGALDYSVQWHMIQPSESLFVFIPSLRI</sequence>
<dbReference type="Proteomes" id="UP001150238">
    <property type="component" value="Unassembled WGS sequence"/>
</dbReference>
<name>A0A9W9DXC5_9AGAR</name>
<evidence type="ECO:0000313" key="2">
    <source>
        <dbReference type="Proteomes" id="UP001150238"/>
    </source>
</evidence>
<accession>A0A9W9DXC5</accession>
<proteinExistence type="predicted"/>
<dbReference type="EMBL" id="JANVFS010000008">
    <property type="protein sequence ID" value="KAJ4488707.1"/>
    <property type="molecule type" value="Genomic_DNA"/>
</dbReference>
<reference evidence="1" key="1">
    <citation type="submission" date="2022-08" db="EMBL/GenBank/DDBJ databases">
        <authorList>
            <consortium name="DOE Joint Genome Institute"/>
            <person name="Min B."/>
            <person name="Riley R."/>
            <person name="Sierra-Patev S."/>
            <person name="Naranjo-Ortiz M."/>
            <person name="Looney B."/>
            <person name="Konkel Z."/>
            <person name="Slot J.C."/>
            <person name="Sakamoto Y."/>
            <person name="Steenwyk J.L."/>
            <person name="Rokas A."/>
            <person name="Carro J."/>
            <person name="Camarero S."/>
            <person name="Ferreira P."/>
            <person name="Molpeceres G."/>
            <person name="Ruiz-Duenas F.J."/>
            <person name="Serrano A."/>
            <person name="Henrissat B."/>
            <person name="Drula E."/>
            <person name="Hughes K.W."/>
            <person name="Mata J.L."/>
            <person name="Ishikawa N.K."/>
            <person name="Vargas-Isla R."/>
            <person name="Ushijima S."/>
            <person name="Smith C.A."/>
            <person name="Ahrendt S."/>
            <person name="Andreopoulos W."/>
            <person name="He G."/>
            <person name="Labutti K."/>
            <person name="Lipzen A."/>
            <person name="Ng V."/>
            <person name="Sandor L."/>
            <person name="Barry K."/>
            <person name="Martinez A.T."/>
            <person name="Xiao Y."/>
            <person name="Gibbons J.G."/>
            <person name="Terashima K."/>
            <person name="Hibbett D.S."/>
            <person name="Grigoriev I.V."/>
        </authorList>
    </citation>
    <scope>NUCLEOTIDE SEQUENCE</scope>
    <source>
        <strain evidence="1">Sp2 HRB7682 ss15</strain>
    </source>
</reference>
<comment type="caution">
    <text evidence="1">The sequence shown here is derived from an EMBL/GenBank/DDBJ whole genome shotgun (WGS) entry which is preliminary data.</text>
</comment>
<protein>
    <submittedName>
        <fullName evidence="1">Uncharacterized protein</fullName>
    </submittedName>
</protein>